<accession>A0ABR4CYR8</accession>
<sequence>MNFCWTSLDARPRFLYRVDHPNNVNSYQPAANGRSRGKIKTKNQRYLPYDEGASLKEFYQTIRDLRNQVKKLSPYISFFSSKAEAVQWALVAQVASWGTTRLLTIDTRLDHVRLGMTLYNVRDIQDRTCESWGVGGARNSEWLALHSMPHQAVVQCVTAEQLRKDLRLQPIIRNPHYTPPRVEETPKRGSSDLTKNSPKCGCKKGSCVHVEWPVRLNAGRQSIKGNPDSGMPNVASSDSGSSDDTMSSE</sequence>
<keyword evidence="4" id="KW-1185">Reference proteome</keyword>
<evidence type="ECO:0000259" key="2">
    <source>
        <dbReference type="Pfam" id="PF24494"/>
    </source>
</evidence>
<feature type="region of interest" description="Disordered" evidence="1">
    <location>
        <begin position="218"/>
        <end position="249"/>
    </location>
</feature>
<dbReference type="Pfam" id="PF24494">
    <property type="entry name" value="DUF7587"/>
    <property type="match status" value="1"/>
</dbReference>
<name>A0ABR4CYR8_9HELO</name>
<feature type="compositionally biased region" description="Basic and acidic residues" evidence="1">
    <location>
        <begin position="181"/>
        <end position="190"/>
    </location>
</feature>
<protein>
    <recommendedName>
        <fullName evidence="2">DUF7587 domain-containing protein</fullName>
    </recommendedName>
</protein>
<dbReference type="Proteomes" id="UP001595075">
    <property type="component" value="Unassembled WGS sequence"/>
</dbReference>
<dbReference type="EMBL" id="JAZHXI010000002">
    <property type="protein sequence ID" value="KAL2074209.1"/>
    <property type="molecule type" value="Genomic_DNA"/>
</dbReference>
<evidence type="ECO:0000313" key="4">
    <source>
        <dbReference type="Proteomes" id="UP001595075"/>
    </source>
</evidence>
<reference evidence="3 4" key="1">
    <citation type="journal article" date="2024" name="Commun. Biol.">
        <title>Comparative genomic analysis of thermophilic fungi reveals convergent evolutionary adaptations and gene losses.</title>
        <authorList>
            <person name="Steindorff A.S."/>
            <person name="Aguilar-Pontes M.V."/>
            <person name="Robinson A.J."/>
            <person name="Andreopoulos B."/>
            <person name="LaButti K."/>
            <person name="Kuo A."/>
            <person name="Mondo S."/>
            <person name="Riley R."/>
            <person name="Otillar R."/>
            <person name="Haridas S."/>
            <person name="Lipzen A."/>
            <person name="Grimwood J."/>
            <person name="Schmutz J."/>
            <person name="Clum A."/>
            <person name="Reid I.D."/>
            <person name="Moisan M.C."/>
            <person name="Butler G."/>
            <person name="Nguyen T.T.M."/>
            <person name="Dewar K."/>
            <person name="Conant G."/>
            <person name="Drula E."/>
            <person name="Henrissat B."/>
            <person name="Hansel C."/>
            <person name="Singer S."/>
            <person name="Hutchinson M.I."/>
            <person name="de Vries R.P."/>
            <person name="Natvig D.O."/>
            <person name="Powell A.J."/>
            <person name="Tsang A."/>
            <person name="Grigoriev I.V."/>
        </authorList>
    </citation>
    <scope>NUCLEOTIDE SEQUENCE [LARGE SCALE GENOMIC DNA]</scope>
    <source>
        <strain evidence="3 4">CBS 494.80</strain>
    </source>
</reference>
<gene>
    <name evidence="3" type="ORF">VTL71DRAFT_7987</name>
</gene>
<evidence type="ECO:0000256" key="1">
    <source>
        <dbReference type="SAM" id="MobiDB-lite"/>
    </source>
</evidence>
<evidence type="ECO:0000313" key="3">
    <source>
        <dbReference type="EMBL" id="KAL2074209.1"/>
    </source>
</evidence>
<feature type="region of interest" description="Disordered" evidence="1">
    <location>
        <begin position="173"/>
        <end position="201"/>
    </location>
</feature>
<dbReference type="InterPro" id="IPR056009">
    <property type="entry name" value="DUF7587"/>
</dbReference>
<comment type="caution">
    <text evidence="3">The sequence shown here is derived from an EMBL/GenBank/DDBJ whole genome shotgun (WGS) entry which is preliminary data.</text>
</comment>
<feature type="compositionally biased region" description="Low complexity" evidence="1">
    <location>
        <begin position="236"/>
        <end position="249"/>
    </location>
</feature>
<feature type="domain" description="DUF7587" evidence="2">
    <location>
        <begin position="11"/>
        <end position="161"/>
    </location>
</feature>
<organism evidence="3 4">
    <name type="scientific">Oculimacula yallundae</name>
    <dbReference type="NCBI Taxonomy" id="86028"/>
    <lineage>
        <taxon>Eukaryota</taxon>
        <taxon>Fungi</taxon>
        <taxon>Dikarya</taxon>
        <taxon>Ascomycota</taxon>
        <taxon>Pezizomycotina</taxon>
        <taxon>Leotiomycetes</taxon>
        <taxon>Helotiales</taxon>
        <taxon>Ploettnerulaceae</taxon>
        <taxon>Oculimacula</taxon>
    </lineage>
</organism>
<proteinExistence type="predicted"/>